<comment type="pathway">
    <text evidence="1">Carbohydrate degradation; glycolysis; D-glyceraldehyde 3-phosphate and glycerone phosphate from D-glucose: step 4/4.</text>
</comment>
<dbReference type="Proteomes" id="UP000728032">
    <property type="component" value="Unassembled WGS sequence"/>
</dbReference>
<dbReference type="EMBL" id="OC915867">
    <property type="protein sequence ID" value="CAD7642276.1"/>
    <property type="molecule type" value="Genomic_DNA"/>
</dbReference>
<dbReference type="SUPFAM" id="SSF51569">
    <property type="entry name" value="Aldolase"/>
    <property type="match status" value="1"/>
</dbReference>
<dbReference type="EC" id="4.1.2.13" evidence="3"/>
<sequence>MAHFSYLPKEVEDELRANANAIVAPGKGILAADESTGTMGKRLQSIGVTDNNEDLRRQYRQLLFSVDPDVVTTSATPEYVNI</sequence>
<proteinExistence type="inferred from homology"/>
<dbReference type="UniPathway" id="UPA00109">
    <property type="reaction ID" value="UER00183"/>
</dbReference>
<evidence type="ECO:0000313" key="6">
    <source>
        <dbReference type="EMBL" id="CAD7642276.1"/>
    </source>
</evidence>
<accession>A0A7R9LID7</accession>
<dbReference type="OrthoDB" id="36455at2759"/>
<dbReference type="InterPro" id="IPR013785">
    <property type="entry name" value="Aldolase_TIM"/>
</dbReference>
<evidence type="ECO:0000256" key="5">
    <source>
        <dbReference type="ARBA" id="ARBA00023239"/>
    </source>
</evidence>
<name>A0A7R9LID7_9ACAR</name>
<comment type="similarity">
    <text evidence="2">Belongs to the class I fructose-bisphosphate aldolase family.</text>
</comment>
<evidence type="ECO:0000313" key="7">
    <source>
        <dbReference type="Proteomes" id="UP000728032"/>
    </source>
</evidence>
<keyword evidence="4" id="KW-0324">Glycolysis</keyword>
<organism evidence="6">
    <name type="scientific">Oppiella nova</name>
    <dbReference type="NCBI Taxonomy" id="334625"/>
    <lineage>
        <taxon>Eukaryota</taxon>
        <taxon>Metazoa</taxon>
        <taxon>Ecdysozoa</taxon>
        <taxon>Arthropoda</taxon>
        <taxon>Chelicerata</taxon>
        <taxon>Arachnida</taxon>
        <taxon>Acari</taxon>
        <taxon>Acariformes</taxon>
        <taxon>Sarcoptiformes</taxon>
        <taxon>Oribatida</taxon>
        <taxon>Brachypylina</taxon>
        <taxon>Oppioidea</taxon>
        <taxon>Oppiidae</taxon>
        <taxon>Oppiella</taxon>
    </lineage>
</organism>
<dbReference type="Pfam" id="PF00274">
    <property type="entry name" value="Glycolytic"/>
    <property type="match status" value="1"/>
</dbReference>
<dbReference type="AlphaFoldDB" id="A0A7R9LID7"/>
<dbReference type="Gene3D" id="3.20.20.70">
    <property type="entry name" value="Aldolase class I"/>
    <property type="match status" value="1"/>
</dbReference>
<dbReference type="InterPro" id="IPR000741">
    <property type="entry name" value="FBA_I"/>
</dbReference>
<gene>
    <name evidence="6" type="ORF">ONB1V03_LOCUS3511</name>
</gene>
<evidence type="ECO:0000256" key="4">
    <source>
        <dbReference type="ARBA" id="ARBA00023152"/>
    </source>
</evidence>
<reference evidence="6" key="1">
    <citation type="submission" date="2020-11" db="EMBL/GenBank/DDBJ databases">
        <authorList>
            <person name="Tran Van P."/>
        </authorList>
    </citation>
    <scope>NUCLEOTIDE SEQUENCE</scope>
</reference>
<evidence type="ECO:0000256" key="1">
    <source>
        <dbReference type="ARBA" id="ARBA00004714"/>
    </source>
</evidence>
<protein>
    <recommendedName>
        <fullName evidence="3">fructose-bisphosphate aldolase</fullName>
        <ecNumber evidence="3">4.1.2.13</ecNumber>
    </recommendedName>
</protein>
<evidence type="ECO:0000256" key="2">
    <source>
        <dbReference type="ARBA" id="ARBA00010387"/>
    </source>
</evidence>
<evidence type="ECO:0000256" key="3">
    <source>
        <dbReference type="ARBA" id="ARBA00013068"/>
    </source>
</evidence>
<dbReference type="EMBL" id="CAJPVJ010001042">
    <property type="protein sequence ID" value="CAG2163950.1"/>
    <property type="molecule type" value="Genomic_DNA"/>
</dbReference>
<dbReference type="PANTHER" id="PTHR11627">
    <property type="entry name" value="FRUCTOSE-BISPHOSPHATE ALDOLASE"/>
    <property type="match status" value="1"/>
</dbReference>
<keyword evidence="5" id="KW-0456">Lyase</keyword>
<keyword evidence="7" id="KW-1185">Reference proteome</keyword>
<dbReference type="GO" id="GO:0006096">
    <property type="term" value="P:glycolytic process"/>
    <property type="evidence" value="ECO:0007669"/>
    <property type="project" value="UniProtKB-UniPathway"/>
</dbReference>
<dbReference type="GO" id="GO:0004332">
    <property type="term" value="F:fructose-bisphosphate aldolase activity"/>
    <property type="evidence" value="ECO:0007669"/>
    <property type="project" value="UniProtKB-EC"/>
</dbReference>